<accession>A0A2U1NC55</accession>
<dbReference type="Pfam" id="PF08038">
    <property type="entry name" value="Tom7"/>
    <property type="match status" value="1"/>
</dbReference>
<dbReference type="STRING" id="35608.A0A2U1NC55"/>
<keyword evidence="3" id="KW-0813">Transport</keyword>
<dbReference type="InterPro" id="IPR012621">
    <property type="entry name" value="Tom7"/>
</dbReference>
<evidence type="ECO:0000256" key="7">
    <source>
        <dbReference type="ARBA" id="ARBA00022989"/>
    </source>
</evidence>
<keyword evidence="9" id="KW-0472">Membrane</keyword>
<keyword evidence="5" id="KW-1000">Mitochondrion outer membrane</keyword>
<dbReference type="PANTHER" id="PTHR34944:SF2">
    <property type="entry name" value="MITOCHONDRIAL IMPORT RECEPTOR SUBUNIT TOM7"/>
    <property type="match status" value="1"/>
</dbReference>
<evidence type="ECO:0000256" key="6">
    <source>
        <dbReference type="ARBA" id="ARBA00022927"/>
    </source>
</evidence>
<evidence type="ECO:0000313" key="12">
    <source>
        <dbReference type="Proteomes" id="UP000245207"/>
    </source>
</evidence>
<comment type="similarity">
    <text evidence="2">Belongs to the Tom7 family.</text>
</comment>
<dbReference type="PANTHER" id="PTHR34944">
    <property type="entry name" value="MITOCHONDRIAL IMPORT RECEPTOR SUBUNIT TOM7"/>
    <property type="match status" value="1"/>
</dbReference>
<gene>
    <name evidence="11" type="ORF">CTI12_AA277470</name>
</gene>
<evidence type="ECO:0000256" key="1">
    <source>
        <dbReference type="ARBA" id="ARBA00004572"/>
    </source>
</evidence>
<evidence type="ECO:0000256" key="5">
    <source>
        <dbReference type="ARBA" id="ARBA00022787"/>
    </source>
</evidence>
<evidence type="ECO:0000313" key="11">
    <source>
        <dbReference type="EMBL" id="PWA71067.1"/>
    </source>
</evidence>
<dbReference type="GO" id="GO:0005742">
    <property type="term" value="C:mitochondrial outer membrane translocase complex"/>
    <property type="evidence" value="ECO:0007669"/>
    <property type="project" value="InterPro"/>
</dbReference>
<comment type="caution">
    <text evidence="11">The sequence shown here is derived from an EMBL/GenBank/DDBJ whole genome shotgun (WGS) entry which is preliminary data.</text>
</comment>
<keyword evidence="6" id="KW-0653">Protein transport</keyword>
<reference evidence="11 12" key="1">
    <citation type="journal article" date="2018" name="Mol. Plant">
        <title>The genome of Artemisia annua provides insight into the evolution of Asteraceae family and artemisinin biosynthesis.</title>
        <authorList>
            <person name="Shen Q."/>
            <person name="Zhang L."/>
            <person name="Liao Z."/>
            <person name="Wang S."/>
            <person name="Yan T."/>
            <person name="Shi P."/>
            <person name="Liu M."/>
            <person name="Fu X."/>
            <person name="Pan Q."/>
            <person name="Wang Y."/>
            <person name="Lv Z."/>
            <person name="Lu X."/>
            <person name="Zhang F."/>
            <person name="Jiang W."/>
            <person name="Ma Y."/>
            <person name="Chen M."/>
            <person name="Hao X."/>
            <person name="Li L."/>
            <person name="Tang Y."/>
            <person name="Lv G."/>
            <person name="Zhou Y."/>
            <person name="Sun X."/>
            <person name="Brodelius P.E."/>
            <person name="Rose J.K.C."/>
            <person name="Tang K."/>
        </authorList>
    </citation>
    <scope>NUCLEOTIDE SEQUENCE [LARGE SCALE GENOMIC DNA]</scope>
    <source>
        <strain evidence="12">cv. Huhao1</strain>
        <tissue evidence="11">Leaf</tissue>
    </source>
</reference>
<keyword evidence="4" id="KW-0812">Transmembrane</keyword>
<evidence type="ECO:0000256" key="3">
    <source>
        <dbReference type="ARBA" id="ARBA00022448"/>
    </source>
</evidence>
<feature type="signal peptide" evidence="10">
    <location>
        <begin position="1"/>
        <end position="18"/>
    </location>
</feature>
<evidence type="ECO:0000256" key="10">
    <source>
        <dbReference type="SAM" id="SignalP"/>
    </source>
</evidence>
<dbReference type="GO" id="GO:0030150">
    <property type="term" value="P:protein import into mitochondrial matrix"/>
    <property type="evidence" value="ECO:0007669"/>
    <property type="project" value="InterPro"/>
</dbReference>
<comment type="subcellular location">
    <subcellularLocation>
        <location evidence="1">Mitochondrion outer membrane</location>
        <topology evidence="1">Single-pass membrane protein</topology>
    </subcellularLocation>
</comment>
<dbReference type="AlphaFoldDB" id="A0A2U1NC55"/>
<keyword evidence="7" id="KW-1133">Transmembrane helix</keyword>
<evidence type="ECO:0000256" key="4">
    <source>
        <dbReference type="ARBA" id="ARBA00022692"/>
    </source>
</evidence>
<protein>
    <submittedName>
        <fullName evidence="11">Mitochondrial import receptor subunit TOM7-2</fullName>
    </submittedName>
</protein>
<dbReference type="OrthoDB" id="284357at2759"/>
<feature type="chain" id="PRO_5015481986" evidence="10">
    <location>
        <begin position="19"/>
        <end position="132"/>
    </location>
</feature>
<evidence type="ECO:0000256" key="2">
    <source>
        <dbReference type="ARBA" id="ARBA00010917"/>
    </source>
</evidence>
<keyword evidence="11" id="KW-0675">Receptor</keyword>
<keyword evidence="10" id="KW-0732">Signal</keyword>
<organism evidence="11 12">
    <name type="scientific">Artemisia annua</name>
    <name type="common">Sweet wormwood</name>
    <dbReference type="NCBI Taxonomy" id="35608"/>
    <lineage>
        <taxon>Eukaryota</taxon>
        <taxon>Viridiplantae</taxon>
        <taxon>Streptophyta</taxon>
        <taxon>Embryophyta</taxon>
        <taxon>Tracheophyta</taxon>
        <taxon>Spermatophyta</taxon>
        <taxon>Magnoliopsida</taxon>
        <taxon>eudicotyledons</taxon>
        <taxon>Gunneridae</taxon>
        <taxon>Pentapetalae</taxon>
        <taxon>asterids</taxon>
        <taxon>campanulids</taxon>
        <taxon>Asterales</taxon>
        <taxon>Asteraceae</taxon>
        <taxon>Asteroideae</taxon>
        <taxon>Anthemideae</taxon>
        <taxon>Artemisiinae</taxon>
        <taxon>Artemisia</taxon>
    </lineage>
</organism>
<dbReference type="Proteomes" id="UP000245207">
    <property type="component" value="Unassembled WGS sequence"/>
</dbReference>
<proteinExistence type="inferred from homology"/>
<keyword evidence="12" id="KW-1185">Reference proteome</keyword>
<sequence length="132" mass="14963">MKKAKVITHWGFIPLVIAIGMNSEPKPTLYQLLSPKERTIFKISTNEDQKISNFIPLSQLYLGKRKEKCTQIFERLETTLNIKKVLPEITHLMMRLTTLASVILGRDESSDSARTLGIKFACQLISLAAMLD</sequence>
<keyword evidence="8" id="KW-0496">Mitochondrion</keyword>
<dbReference type="EMBL" id="PKPP01003140">
    <property type="protein sequence ID" value="PWA71067.1"/>
    <property type="molecule type" value="Genomic_DNA"/>
</dbReference>
<name>A0A2U1NC55_ARTAN</name>
<evidence type="ECO:0000256" key="9">
    <source>
        <dbReference type="ARBA" id="ARBA00023136"/>
    </source>
</evidence>
<evidence type="ECO:0000256" key="8">
    <source>
        <dbReference type="ARBA" id="ARBA00023128"/>
    </source>
</evidence>